<dbReference type="SUPFAM" id="SSF63848">
    <property type="entry name" value="Cell-division inhibitor MinC, C-terminal domain"/>
    <property type="match status" value="1"/>
</dbReference>
<dbReference type="AlphaFoldDB" id="A0A099LSY2"/>
<gene>
    <name evidence="2" type="ORF">EA26_08445</name>
</gene>
<dbReference type="STRING" id="29495.EA26_08445"/>
<evidence type="ECO:0000313" key="3">
    <source>
        <dbReference type="Proteomes" id="UP000029994"/>
    </source>
</evidence>
<sequence>MWKLCLSWNENKTSIIAKLPEVDLGGELIRKEIDAVLAEMDAGNLFLDEAEVVRFINSVREKKAEAYQGIEVAKRLNAQLEVELSNNDMLASMKVTGAYGGRGLRGSEIVHALASAHVTKGINKLALKKVLVMSNQLKPGESFVQAVAQGKQPVKGKDTQFVPLVEDITKRVLKPEKGKSANAKIDMRNLGETITVERGDEVMRREPATKGSPGFTVQGKAIPPLAGKDAALKPGKGTEIASYNPNILVASQAGMPLIKEKTIEVDSALCLNNVGVGTGHIKFKGNVVISGDIEAGMKVRATGSITVGGFIESADVQAQGDIVVGKGIIGHTVSDGEAKSCSVKTKGNISANYAQYCELQAAHNIDLAVHSLNNDILCGHDLTVMDANGKNGTLSGGVARVGGKVKCVFLGVEGDTATKIEAFARFAAYKDKIALLKEQYKIAQEETMDVIRRELEFKKTPKAERQEGVEAEIAELKAQNSAQLESLKGELETVDSEFNALLEINTVEATEKVFTRVTVQFGDEQVVTKRTHGGSIFRFNQYEIKVSSTLEEEDVAAN</sequence>
<dbReference type="Pfam" id="PF03961">
    <property type="entry name" value="FapA"/>
    <property type="match status" value="1"/>
</dbReference>
<evidence type="ECO:0000313" key="2">
    <source>
        <dbReference type="EMBL" id="KGK11338.1"/>
    </source>
</evidence>
<dbReference type="InterPro" id="IPR005646">
    <property type="entry name" value="FapA"/>
</dbReference>
<organism evidence="2 3">
    <name type="scientific">Vibrio navarrensis</name>
    <dbReference type="NCBI Taxonomy" id="29495"/>
    <lineage>
        <taxon>Bacteria</taxon>
        <taxon>Pseudomonadati</taxon>
        <taxon>Pseudomonadota</taxon>
        <taxon>Gammaproteobacteria</taxon>
        <taxon>Vibrionales</taxon>
        <taxon>Vibrionaceae</taxon>
        <taxon>Vibrio</taxon>
    </lineage>
</organism>
<dbReference type="RefSeq" id="WP_039426617.1">
    <property type="nucleotide sequence ID" value="NZ_CP061844.1"/>
</dbReference>
<dbReference type="Pfam" id="PF20250">
    <property type="entry name" value="FapA_N"/>
    <property type="match status" value="1"/>
</dbReference>
<dbReference type="eggNOG" id="COG1315">
    <property type="taxonomic scope" value="Bacteria"/>
</dbReference>
<dbReference type="PANTHER" id="PTHR38032:SF1">
    <property type="entry name" value="RNA-BINDING PROTEIN KHPB N-TERMINAL DOMAIN-CONTAINING PROTEIN"/>
    <property type="match status" value="1"/>
</dbReference>
<protein>
    <submittedName>
        <fullName evidence="2">Polymerase</fullName>
    </submittedName>
</protein>
<name>A0A099LSY2_9VIBR</name>
<dbReference type="InterPro" id="IPR036145">
    <property type="entry name" value="MinC_C_sf"/>
</dbReference>
<dbReference type="EMBL" id="JMCG01000001">
    <property type="protein sequence ID" value="KGK11338.1"/>
    <property type="molecule type" value="Genomic_DNA"/>
</dbReference>
<dbReference type="PANTHER" id="PTHR38032">
    <property type="entry name" value="POLYMERASE-RELATED"/>
    <property type="match status" value="1"/>
</dbReference>
<reference evidence="2 3" key="1">
    <citation type="submission" date="2014-04" db="EMBL/GenBank/DDBJ databases">
        <title>Genome sequencing of Vibrio navarrensis strains.</title>
        <authorList>
            <person name="Gladney L.M."/>
            <person name="Katz L.S."/>
            <person name="Marino-Ramirez L."/>
            <person name="Jordan I.K."/>
        </authorList>
    </citation>
    <scope>NUCLEOTIDE SEQUENCE [LARGE SCALE GENOMIC DNA]</scope>
    <source>
        <strain evidence="2 3">ATCC 51183</strain>
    </source>
</reference>
<feature type="domain" description="Flagellar Assembly Protein A N-terminal region" evidence="1">
    <location>
        <begin position="81"/>
        <end position="260"/>
    </location>
</feature>
<dbReference type="Proteomes" id="UP000029994">
    <property type="component" value="Unassembled WGS sequence"/>
</dbReference>
<dbReference type="GO" id="GO:0000902">
    <property type="term" value="P:cell morphogenesis"/>
    <property type="evidence" value="ECO:0007669"/>
    <property type="project" value="InterPro"/>
</dbReference>
<dbReference type="GeneID" id="43683222"/>
<keyword evidence="3" id="KW-1185">Reference proteome</keyword>
<proteinExistence type="predicted"/>
<dbReference type="InterPro" id="IPR046865">
    <property type="entry name" value="FapA_b_solenoid"/>
</dbReference>
<evidence type="ECO:0000259" key="1">
    <source>
        <dbReference type="Pfam" id="PF20250"/>
    </source>
</evidence>
<accession>A0A099LSY2</accession>
<comment type="caution">
    <text evidence="2">The sequence shown here is derived from an EMBL/GenBank/DDBJ whole genome shotgun (WGS) entry which is preliminary data.</text>
</comment>
<dbReference type="InterPro" id="IPR046866">
    <property type="entry name" value="FapA_N"/>
</dbReference>